<evidence type="ECO:0000313" key="2">
    <source>
        <dbReference type="Proteomes" id="UP000546642"/>
    </source>
</evidence>
<proteinExistence type="predicted"/>
<dbReference type="EMBL" id="JACHDS010000001">
    <property type="protein sequence ID" value="MBB6172712.1"/>
    <property type="molecule type" value="Genomic_DNA"/>
</dbReference>
<gene>
    <name evidence="1" type="ORF">HNR23_002772</name>
</gene>
<protein>
    <submittedName>
        <fullName evidence="1">Uncharacterized protein</fullName>
    </submittedName>
</protein>
<reference evidence="1 2" key="1">
    <citation type="submission" date="2020-08" db="EMBL/GenBank/DDBJ databases">
        <title>Sequencing the genomes of 1000 actinobacteria strains.</title>
        <authorList>
            <person name="Klenk H.-P."/>
        </authorList>
    </citation>
    <scope>NUCLEOTIDE SEQUENCE [LARGE SCALE GENOMIC DNA]</scope>
    <source>
        <strain evidence="1 2">DSM 46659</strain>
    </source>
</reference>
<sequence>MSVRNLPLYGVSALVVLAASGSCESYSGTSSSSCRNGDCTVTLSGTGTSGDLLERGPTVYQYRILLNEDESADVRVRRKTSGQREDEESSLRVGETAELQGYTVEYVSHTDDTATFEFARRR</sequence>
<name>A0A7X0D5Q9_9ACTN</name>
<dbReference type="Proteomes" id="UP000546642">
    <property type="component" value="Unassembled WGS sequence"/>
</dbReference>
<keyword evidence="2" id="KW-1185">Reference proteome</keyword>
<accession>A0A7X0D5Q9</accession>
<comment type="caution">
    <text evidence="1">The sequence shown here is derived from an EMBL/GenBank/DDBJ whole genome shotgun (WGS) entry which is preliminary data.</text>
</comment>
<dbReference type="AlphaFoldDB" id="A0A7X0D5Q9"/>
<dbReference type="PROSITE" id="PS51257">
    <property type="entry name" value="PROKAR_LIPOPROTEIN"/>
    <property type="match status" value="1"/>
</dbReference>
<dbReference type="RefSeq" id="WP_184075973.1">
    <property type="nucleotide sequence ID" value="NZ_JACHDS010000001.1"/>
</dbReference>
<evidence type="ECO:0000313" key="1">
    <source>
        <dbReference type="EMBL" id="MBB6172712.1"/>
    </source>
</evidence>
<organism evidence="1 2">
    <name type="scientific">Nocardiopsis mwathae</name>
    <dbReference type="NCBI Taxonomy" id="1472723"/>
    <lineage>
        <taxon>Bacteria</taxon>
        <taxon>Bacillati</taxon>
        <taxon>Actinomycetota</taxon>
        <taxon>Actinomycetes</taxon>
        <taxon>Streptosporangiales</taxon>
        <taxon>Nocardiopsidaceae</taxon>
        <taxon>Nocardiopsis</taxon>
    </lineage>
</organism>